<dbReference type="PROSITE" id="PS50158">
    <property type="entry name" value="ZF_CCHC"/>
    <property type="match status" value="2"/>
</dbReference>
<organism evidence="16 17">
    <name type="scientific">Rhizoclosmatium globosum</name>
    <dbReference type="NCBI Taxonomy" id="329046"/>
    <lineage>
        <taxon>Eukaryota</taxon>
        <taxon>Fungi</taxon>
        <taxon>Fungi incertae sedis</taxon>
        <taxon>Chytridiomycota</taxon>
        <taxon>Chytridiomycota incertae sedis</taxon>
        <taxon>Chytridiomycetes</taxon>
        <taxon>Chytridiales</taxon>
        <taxon>Chytriomycetaceae</taxon>
        <taxon>Rhizoclosmatium</taxon>
    </lineage>
</organism>
<evidence type="ECO:0000256" key="9">
    <source>
        <dbReference type="ARBA" id="ARBA00023187"/>
    </source>
</evidence>
<evidence type="ECO:0000313" key="16">
    <source>
        <dbReference type="EMBL" id="ORY50331.1"/>
    </source>
</evidence>
<evidence type="ECO:0000256" key="10">
    <source>
        <dbReference type="ARBA" id="ARBA00023242"/>
    </source>
</evidence>
<dbReference type="GO" id="GO:0048024">
    <property type="term" value="P:regulation of mRNA splicing, via spliceosome"/>
    <property type="evidence" value="ECO:0007669"/>
    <property type="project" value="TreeGrafter"/>
</dbReference>
<keyword evidence="4 13" id="KW-0507">mRNA processing</keyword>
<evidence type="ECO:0000259" key="15">
    <source>
        <dbReference type="PROSITE" id="PS50158"/>
    </source>
</evidence>
<evidence type="ECO:0000256" key="5">
    <source>
        <dbReference type="ARBA" id="ARBA00022723"/>
    </source>
</evidence>
<dbReference type="STRING" id="329046.A0A1Y2CTI2"/>
<dbReference type="GO" id="GO:0045292">
    <property type="term" value="P:mRNA cis splicing, via spliceosome"/>
    <property type="evidence" value="ECO:0007669"/>
    <property type="project" value="EnsemblFungi"/>
</dbReference>
<dbReference type="GO" id="GO:0003729">
    <property type="term" value="F:mRNA binding"/>
    <property type="evidence" value="ECO:0007669"/>
    <property type="project" value="TreeGrafter"/>
</dbReference>
<dbReference type="AlphaFoldDB" id="A0A1Y2CTI2"/>
<comment type="caution">
    <text evidence="16">The sequence shown here is derived from an EMBL/GenBank/DDBJ whole genome shotgun (WGS) entry which is preliminary data.</text>
</comment>
<dbReference type="GO" id="GO:0071004">
    <property type="term" value="C:U2-type prespliceosome"/>
    <property type="evidence" value="ECO:0007669"/>
    <property type="project" value="EnsemblFungi"/>
</dbReference>
<protein>
    <recommendedName>
        <fullName evidence="3 13">Branchpoint-bridging protein</fullName>
    </recommendedName>
</protein>
<dbReference type="Gene3D" id="6.10.140.1790">
    <property type="match status" value="1"/>
</dbReference>
<reference evidence="16 17" key="1">
    <citation type="submission" date="2016-07" db="EMBL/GenBank/DDBJ databases">
        <title>Pervasive Adenine N6-methylation of Active Genes in Fungi.</title>
        <authorList>
            <consortium name="DOE Joint Genome Institute"/>
            <person name="Mondo S.J."/>
            <person name="Dannebaum R.O."/>
            <person name="Kuo R.C."/>
            <person name="Labutti K."/>
            <person name="Haridas S."/>
            <person name="Kuo A."/>
            <person name="Salamov A."/>
            <person name="Ahrendt S.R."/>
            <person name="Lipzen A."/>
            <person name="Sullivan W."/>
            <person name="Andreopoulos W.B."/>
            <person name="Clum A."/>
            <person name="Lindquist E."/>
            <person name="Daum C."/>
            <person name="Ramamoorthy G.K."/>
            <person name="Gryganskyi A."/>
            <person name="Culley D."/>
            <person name="Magnuson J.K."/>
            <person name="James T.Y."/>
            <person name="O'Malley M.A."/>
            <person name="Stajich J.E."/>
            <person name="Spatafora J.W."/>
            <person name="Visel A."/>
            <person name="Grigoriev I.V."/>
        </authorList>
    </citation>
    <scope>NUCLEOTIDE SEQUENCE [LARGE SCALE GENOMIC DNA]</scope>
    <source>
        <strain evidence="16 17">JEL800</strain>
    </source>
</reference>
<dbReference type="SMART" id="SM00343">
    <property type="entry name" value="ZnF_C2HC"/>
    <property type="match status" value="2"/>
</dbReference>
<dbReference type="InterPro" id="IPR047086">
    <property type="entry name" value="SF1-HH_sf"/>
</dbReference>
<feature type="domain" description="CCHC-type" evidence="15">
    <location>
        <begin position="226"/>
        <end position="241"/>
    </location>
</feature>
<evidence type="ECO:0000256" key="3">
    <source>
        <dbReference type="ARBA" id="ARBA00017984"/>
    </source>
</evidence>
<dbReference type="InterPro" id="IPR001878">
    <property type="entry name" value="Znf_CCHC"/>
</dbReference>
<feature type="domain" description="CCHC-type" evidence="15">
    <location>
        <begin position="251"/>
        <end position="266"/>
    </location>
</feature>
<dbReference type="Pfam" id="PF22675">
    <property type="entry name" value="KH-I_KHDC4-BBP"/>
    <property type="match status" value="1"/>
</dbReference>
<dbReference type="EMBL" id="MCGO01000007">
    <property type="protein sequence ID" value="ORY50331.1"/>
    <property type="molecule type" value="Genomic_DNA"/>
</dbReference>
<dbReference type="InterPro" id="IPR004087">
    <property type="entry name" value="KH_dom"/>
</dbReference>
<sequence>MPGIPTILPQGMNALQVEEFITHARLEEIGRKLRTGDVVPPEKDRSPSPEPQYGPQGQRVNTREVRYKKKLEDERHRIVDEALRKIPGFIPPADYKKPTKQAEKYFLPAKEFPEINFIGLLIGPRGNTLKKMESESGAKISIRGRGSIKEGKSRSDGQLAPGEEEDLHCLVVAPSEAQVKIAIKLIEKIVETAATIPEGQNELKRMQLRELAALNGTLRDDEAQICQNCGNAGHRKFECPEAKNFTATLICRICGGAGHVAADCNERNNPEALRAASYRDSKIDDEYANLMAELGGKAPAPSTHALPPVPDTRLPPNPAAAGAAASTAQPQVWANYNAYGAPSAAWGMQTGLPAGVPAMPGMPGMPQFLLVCLVCSTTSSTVDWSGRMGSTATTTNGWRVLWRLWCSSCS</sequence>
<dbReference type="GO" id="GO:0000243">
    <property type="term" value="C:commitment complex"/>
    <property type="evidence" value="ECO:0007669"/>
    <property type="project" value="EnsemblFungi"/>
</dbReference>
<comment type="subcellular location">
    <subcellularLocation>
        <location evidence="1 13">Nucleus</location>
    </subcellularLocation>
</comment>
<proteinExistence type="inferred from homology"/>
<dbReference type="Gene3D" id="4.10.60.10">
    <property type="entry name" value="Zinc finger, CCHC-type"/>
    <property type="match status" value="1"/>
</dbReference>
<dbReference type="InterPro" id="IPR032570">
    <property type="entry name" value="SF1-HH"/>
</dbReference>
<evidence type="ECO:0000256" key="7">
    <source>
        <dbReference type="ARBA" id="ARBA00022833"/>
    </source>
</evidence>
<dbReference type="Pfam" id="PF00098">
    <property type="entry name" value="zf-CCHC"/>
    <property type="match status" value="2"/>
</dbReference>
<comment type="similarity">
    <text evidence="2 13">Belongs to the BBP/SF1 family.</text>
</comment>
<dbReference type="FunFam" id="3.30.1370.10:FF:000024">
    <property type="entry name" value="Branchpoint-bridging protein-like protein"/>
    <property type="match status" value="1"/>
</dbReference>
<dbReference type="SUPFAM" id="SSF57756">
    <property type="entry name" value="Retrovirus zinc finger-like domains"/>
    <property type="match status" value="1"/>
</dbReference>
<dbReference type="SMART" id="SM00322">
    <property type="entry name" value="KH"/>
    <property type="match status" value="1"/>
</dbReference>
<evidence type="ECO:0000256" key="12">
    <source>
        <dbReference type="PROSITE-ProRule" id="PRU00117"/>
    </source>
</evidence>
<dbReference type="InterPro" id="IPR055256">
    <property type="entry name" value="KH_1_KHDC4/BBP-like"/>
</dbReference>
<dbReference type="InterPro" id="IPR045071">
    <property type="entry name" value="BBP-like"/>
</dbReference>
<dbReference type="GO" id="GO:0005829">
    <property type="term" value="C:cytosol"/>
    <property type="evidence" value="ECO:0007669"/>
    <property type="project" value="EnsemblFungi"/>
</dbReference>
<dbReference type="InterPro" id="IPR036612">
    <property type="entry name" value="KH_dom_type_1_sf"/>
</dbReference>
<feature type="compositionally biased region" description="Basic and acidic residues" evidence="14">
    <location>
        <begin position="31"/>
        <end position="47"/>
    </location>
</feature>
<keyword evidence="10 13" id="KW-0539">Nucleus</keyword>
<keyword evidence="8 12" id="KW-0694">RNA-binding</keyword>
<feature type="region of interest" description="Disordered" evidence="14">
    <location>
        <begin position="132"/>
        <end position="160"/>
    </location>
</feature>
<dbReference type="SUPFAM" id="SSF54791">
    <property type="entry name" value="Eukaryotic type KH-domain (KH-domain type I)"/>
    <property type="match status" value="1"/>
</dbReference>
<dbReference type="PROSITE" id="PS50084">
    <property type="entry name" value="KH_TYPE_1"/>
    <property type="match status" value="1"/>
</dbReference>
<evidence type="ECO:0000256" key="14">
    <source>
        <dbReference type="SAM" id="MobiDB-lite"/>
    </source>
</evidence>
<evidence type="ECO:0000256" key="11">
    <source>
        <dbReference type="PROSITE-ProRule" id="PRU00047"/>
    </source>
</evidence>
<dbReference type="Pfam" id="PF16275">
    <property type="entry name" value="SF1-HH"/>
    <property type="match status" value="1"/>
</dbReference>
<evidence type="ECO:0000313" key="17">
    <source>
        <dbReference type="Proteomes" id="UP000193642"/>
    </source>
</evidence>
<dbReference type="PANTHER" id="PTHR11208:SF45">
    <property type="entry name" value="SPLICING FACTOR 1"/>
    <property type="match status" value="1"/>
</dbReference>
<keyword evidence="9 13" id="KW-0508">mRNA splicing</keyword>
<comment type="function">
    <text evidence="13">Necessary for the splicing of pre-mRNA. Has a role in the recognition of the branch site (5'-UACUAAC-3'), the pyrimidine tract and the 3'-splice site at the 3'-end of introns.</text>
</comment>
<feature type="region of interest" description="Disordered" evidence="14">
    <location>
        <begin position="31"/>
        <end position="62"/>
    </location>
</feature>
<keyword evidence="6 11" id="KW-0863">Zinc-finger</keyword>
<dbReference type="GO" id="GO:0008270">
    <property type="term" value="F:zinc ion binding"/>
    <property type="evidence" value="ECO:0007669"/>
    <property type="project" value="UniProtKB-UniRule"/>
</dbReference>
<dbReference type="InterPro" id="IPR036875">
    <property type="entry name" value="Znf_CCHC_sf"/>
</dbReference>
<keyword evidence="13" id="KW-0747">Spliceosome</keyword>
<dbReference type="Proteomes" id="UP000193642">
    <property type="component" value="Unassembled WGS sequence"/>
</dbReference>
<name>A0A1Y2CTI2_9FUNG</name>
<accession>A0A1Y2CTI2</accession>
<evidence type="ECO:0000256" key="1">
    <source>
        <dbReference type="ARBA" id="ARBA00004123"/>
    </source>
</evidence>
<dbReference type="PANTHER" id="PTHR11208">
    <property type="entry name" value="RNA-BINDING PROTEIN RELATED"/>
    <property type="match status" value="1"/>
</dbReference>
<keyword evidence="7 13" id="KW-0862">Zinc</keyword>
<dbReference type="CDD" id="cd02395">
    <property type="entry name" value="KH-I_BBP"/>
    <property type="match status" value="1"/>
</dbReference>
<evidence type="ECO:0000256" key="2">
    <source>
        <dbReference type="ARBA" id="ARBA00010382"/>
    </source>
</evidence>
<keyword evidence="5 13" id="KW-0479">Metal-binding</keyword>
<keyword evidence="17" id="KW-1185">Reference proteome</keyword>
<evidence type="ECO:0000256" key="6">
    <source>
        <dbReference type="ARBA" id="ARBA00022771"/>
    </source>
</evidence>
<dbReference type="Gene3D" id="3.30.1370.10">
    <property type="entry name" value="K Homology domain, type 1"/>
    <property type="match status" value="1"/>
</dbReference>
<evidence type="ECO:0000256" key="4">
    <source>
        <dbReference type="ARBA" id="ARBA00022664"/>
    </source>
</evidence>
<gene>
    <name evidence="16" type="ORF">BCR33DRAFT_526601</name>
</gene>
<evidence type="ECO:0000256" key="13">
    <source>
        <dbReference type="RuleBase" id="RU367126"/>
    </source>
</evidence>
<dbReference type="OrthoDB" id="6777263at2759"/>
<evidence type="ECO:0000256" key="8">
    <source>
        <dbReference type="ARBA" id="ARBA00022884"/>
    </source>
</evidence>
<dbReference type="GO" id="GO:0045131">
    <property type="term" value="F:pre-mRNA branch point binding"/>
    <property type="evidence" value="ECO:0007669"/>
    <property type="project" value="UniProtKB-UniRule"/>
</dbReference>